<dbReference type="Pfam" id="PF05685">
    <property type="entry name" value="Uma2"/>
    <property type="match status" value="1"/>
</dbReference>
<dbReference type="SUPFAM" id="SSF52980">
    <property type="entry name" value="Restriction endonuclease-like"/>
    <property type="match status" value="1"/>
</dbReference>
<evidence type="ECO:0000313" key="3">
    <source>
        <dbReference type="Proteomes" id="UP000010483"/>
    </source>
</evidence>
<proteinExistence type="predicted"/>
<gene>
    <name evidence="2" type="ordered locus">Cyast_1264</name>
</gene>
<dbReference type="AlphaFoldDB" id="K9YK51"/>
<feature type="domain" description="Putative restriction endonuclease" evidence="1">
    <location>
        <begin position="11"/>
        <end position="178"/>
    </location>
</feature>
<organism evidence="2 3">
    <name type="scientific">Cyanobacterium stanieri (strain ATCC 29140 / PCC 7202)</name>
    <dbReference type="NCBI Taxonomy" id="292563"/>
    <lineage>
        <taxon>Bacteria</taxon>
        <taxon>Bacillati</taxon>
        <taxon>Cyanobacteriota</taxon>
        <taxon>Cyanophyceae</taxon>
        <taxon>Oscillatoriophycideae</taxon>
        <taxon>Chroococcales</taxon>
        <taxon>Geminocystaceae</taxon>
        <taxon>Cyanobacterium</taxon>
    </lineage>
</organism>
<dbReference type="STRING" id="292563.Cyast_1264"/>
<dbReference type="PATRIC" id="fig|292563.3.peg.1324"/>
<dbReference type="PANTHER" id="PTHR34107:SF2">
    <property type="entry name" value="SLL0888 PROTEIN"/>
    <property type="match status" value="1"/>
</dbReference>
<dbReference type="HOGENOM" id="CLU_076312_5_1_3"/>
<dbReference type="CDD" id="cd06260">
    <property type="entry name" value="DUF820-like"/>
    <property type="match status" value="1"/>
</dbReference>
<dbReference type="InterPro" id="IPR008538">
    <property type="entry name" value="Uma2"/>
</dbReference>
<dbReference type="KEGG" id="csn:Cyast_1264"/>
<evidence type="ECO:0000313" key="2">
    <source>
        <dbReference type="EMBL" id="AFZ47229.1"/>
    </source>
</evidence>
<evidence type="ECO:0000259" key="1">
    <source>
        <dbReference type="Pfam" id="PF05685"/>
    </source>
</evidence>
<keyword evidence="3" id="KW-1185">Reference proteome</keyword>
<dbReference type="EMBL" id="CP003940">
    <property type="protein sequence ID" value="AFZ47229.1"/>
    <property type="molecule type" value="Genomic_DNA"/>
</dbReference>
<dbReference type="InterPro" id="IPR011335">
    <property type="entry name" value="Restrct_endonuc-II-like"/>
</dbReference>
<protein>
    <recommendedName>
        <fullName evidence="1">Putative restriction endonuclease domain-containing protein</fullName>
    </recommendedName>
</protein>
<reference evidence="3" key="1">
    <citation type="journal article" date="2013" name="Proc. Natl. Acad. Sci. U.S.A.">
        <title>Improving the coverage of the cyanobacterial phylum using diversity-driven genome sequencing.</title>
        <authorList>
            <person name="Shih P.M."/>
            <person name="Wu D."/>
            <person name="Latifi A."/>
            <person name="Axen S.D."/>
            <person name="Fewer D.P."/>
            <person name="Talla E."/>
            <person name="Calteau A."/>
            <person name="Cai F."/>
            <person name="Tandeau de Marsac N."/>
            <person name="Rippka R."/>
            <person name="Herdman M."/>
            <person name="Sivonen K."/>
            <person name="Coursin T."/>
            <person name="Laurent T."/>
            <person name="Goodwin L."/>
            <person name="Nolan M."/>
            <person name="Davenport K.W."/>
            <person name="Han C.S."/>
            <person name="Rubin E.M."/>
            <person name="Eisen J.A."/>
            <person name="Woyke T."/>
            <person name="Gugger M."/>
            <person name="Kerfeld C.A."/>
        </authorList>
    </citation>
    <scope>NUCLEOTIDE SEQUENCE [LARGE SCALE GENOMIC DNA]</scope>
    <source>
        <strain evidence="3">ATCC 29140 / PCC 7202</strain>
    </source>
</reference>
<dbReference type="PANTHER" id="PTHR34107">
    <property type="entry name" value="SLL0198 PROTEIN-RELATED"/>
    <property type="match status" value="1"/>
</dbReference>
<sequence length="188" mass="21697">MVQSLTKTYSFDEYLSFSDGTDNKYELVNGELVLMPTASGFHALILVFIYDLLKKEIERLKLDYKPMPGTVGVRTAENKSRIPDLVILSSEQCQEIRQMKTAVLDNAPMLAVEIVSANNKQDDYRYKRSEYAVREIPEYWIIDPELEKISILILVDGFYEVTEYQQNDLIKSTLFPDLMVKANDFFAI</sequence>
<dbReference type="Gene3D" id="3.90.1570.10">
    <property type="entry name" value="tt1808, chain A"/>
    <property type="match status" value="1"/>
</dbReference>
<accession>K9YK51</accession>
<dbReference type="Proteomes" id="UP000010483">
    <property type="component" value="Chromosome"/>
</dbReference>
<dbReference type="eggNOG" id="COG4636">
    <property type="taxonomic scope" value="Bacteria"/>
</dbReference>
<dbReference type="InterPro" id="IPR012296">
    <property type="entry name" value="Nuclease_put_TT1808"/>
</dbReference>
<name>K9YK51_CYASC</name>
<dbReference type="BioCyc" id="CSTA292563:G1353-1272-MONOMER"/>